<feature type="transmembrane region" description="Helical" evidence="8">
    <location>
        <begin position="290"/>
        <end position="315"/>
    </location>
</feature>
<keyword evidence="8" id="KW-0812">Transmembrane</keyword>
<feature type="compositionally biased region" description="Basic and acidic residues" evidence="7">
    <location>
        <begin position="2179"/>
        <end position="2190"/>
    </location>
</feature>
<dbReference type="CDD" id="cd00154">
    <property type="entry name" value="Rab"/>
    <property type="match status" value="1"/>
</dbReference>
<dbReference type="PROSITE" id="PS51421">
    <property type="entry name" value="RAS"/>
    <property type="match status" value="1"/>
</dbReference>
<dbReference type="PROSITE" id="PS51419">
    <property type="entry name" value="RAB"/>
    <property type="match status" value="1"/>
</dbReference>
<dbReference type="PANTHER" id="PTHR21704">
    <property type="entry name" value="NIPPED-B-LIKE PROTEIN DELANGIN SCC2-RELATED"/>
    <property type="match status" value="1"/>
</dbReference>
<keyword evidence="11" id="KW-1185">Reference proteome</keyword>
<dbReference type="InterPro" id="IPR024986">
    <property type="entry name" value="Nipped-B_C"/>
</dbReference>
<feature type="compositionally biased region" description="Low complexity" evidence="7">
    <location>
        <begin position="807"/>
        <end position="823"/>
    </location>
</feature>
<dbReference type="Pfam" id="PF00071">
    <property type="entry name" value="Ras"/>
    <property type="match status" value="1"/>
</dbReference>
<feature type="compositionally biased region" description="Polar residues" evidence="7">
    <location>
        <begin position="2308"/>
        <end position="2322"/>
    </location>
</feature>
<feature type="compositionally biased region" description="Low complexity" evidence="7">
    <location>
        <begin position="347"/>
        <end position="357"/>
    </location>
</feature>
<feature type="compositionally biased region" description="Polar residues" evidence="7">
    <location>
        <begin position="787"/>
        <end position="806"/>
    </location>
</feature>
<accession>A0A9P5SD98</accession>
<evidence type="ECO:0000256" key="4">
    <source>
        <dbReference type="ARBA" id="ARBA00023242"/>
    </source>
</evidence>
<evidence type="ECO:0000256" key="1">
    <source>
        <dbReference type="ARBA" id="ARBA00004123"/>
    </source>
</evidence>
<feature type="compositionally biased region" description="Basic residues" evidence="7">
    <location>
        <begin position="774"/>
        <end position="783"/>
    </location>
</feature>
<dbReference type="SMART" id="SM00173">
    <property type="entry name" value="RAS"/>
    <property type="match status" value="1"/>
</dbReference>
<keyword evidence="5 6" id="KW-0131">Cell cycle</keyword>
<evidence type="ECO:0000313" key="10">
    <source>
        <dbReference type="EMBL" id="KAF9326259.1"/>
    </source>
</evidence>
<feature type="compositionally biased region" description="Polar residues" evidence="7">
    <location>
        <begin position="325"/>
        <end position="337"/>
    </location>
</feature>
<organism evidence="10 11">
    <name type="scientific">Podila minutissima</name>
    <dbReference type="NCBI Taxonomy" id="64525"/>
    <lineage>
        <taxon>Eukaryota</taxon>
        <taxon>Fungi</taxon>
        <taxon>Fungi incertae sedis</taxon>
        <taxon>Mucoromycota</taxon>
        <taxon>Mortierellomycotina</taxon>
        <taxon>Mortierellomycetes</taxon>
        <taxon>Mortierellales</taxon>
        <taxon>Mortierellaceae</taxon>
        <taxon>Podila</taxon>
    </lineage>
</organism>
<dbReference type="Proteomes" id="UP000696485">
    <property type="component" value="Unassembled WGS sequence"/>
</dbReference>
<dbReference type="Gene3D" id="2.120.10.80">
    <property type="entry name" value="Kelch-type beta propeller"/>
    <property type="match status" value="1"/>
</dbReference>
<dbReference type="GO" id="GO:0061775">
    <property type="term" value="F:cohesin loader activity"/>
    <property type="evidence" value="ECO:0007669"/>
    <property type="project" value="InterPro"/>
</dbReference>
<sequence>MARIPSPLSGHSLSKVQGTAHLLAAGGESSSADASHILLFEPPSTGNTGSWSAPSLSKTDTVGFHRLHHATLSTGKDGALLQGGYLTTSANGTVVSTLITLKNTNNFRPASNTPVALAPHGPALARHTMTLTTDGRAVILGGVNSQGQVANLSIAYILNTQSSNDEWKAVPLNGAAPDPRMAFSTVLVNSTTMLVYGGTMDFKSAYSAPFYLDLPSWTWSSPETKGDAPSRWGHTAAMAGSSMVVAFGKPTTGASSNIALFDTITNSWATQFRPQGMLVPDSPEAGKGKLSVGAVLGIAFVFTIALVGGAFYLMVRRRKRRTRNTLARENLGDQTPRSALRKQASQSGGFLSLFGLGPKPVRDRSSKRYSEMSSHSDPLKISMRMAQMGYSPLSLGYPDAVVHQGSGVVPVSSHIYPNQACVETEKESDGQETMIVYHTLTQAQQEALKLSKQRYSQNKSKLSSHVGKSMLVRLFASGVNENRCDPSIAPEFHYKTLELDGRSMSLQMADIPGLTSIRTSDLAQGAGVIAVYDISNRMNFDQLPTWLLRAKTHCPDGSPILLVGNKTDWEDREYRGREVSIEEARRFAKEHGCLLVETSAKQNAWPSGSLPKKKNSQLHITSLQELDNVPQEEISKKPDIKGKSNTVSVGNEYVAFPEIRLLQPQDPTVRAILSQQGLSQHAANFESQYLMTLVTNANMENIRFPSASQIAINTEEIVPSAGPPLSRLSETILQHSIPSPSVQSSSGFKASIPASSSQKRSASDDTDDEDMKQHTPKKIKSRRPSVIANNAKNPSPATPEPNSSDLTTETTPPTAIPATATGTRPLSQDDPVTLFEDAVAEMLEALDEGDEGDGPRLLSPFNIKQLAQSINDFSRKDLLKDIQIDTMASLLKYLDTATSHFDAVFTFPLEDQGAEGTEDDQIPSIHRGFDKTILSLDHVSLSLTILSGQGLLQHLFPEELLINSLNVLKSFVEKFMAPALEYSKEDPGQVKERSPFKIISTNPALRQRMVALVSSTCEISGKLRKSCSTELSDGIIVKLVYIALSLFFIDSPSEIMVGHTEGESLKQSGSGLLRTLYSKYHNQRMWILEEILSSLIKLSHGKRVSKGYRLKDGSKIHASSALLLQLIHTCAERPVVDPVLVDFQELERPAQKIEMQKLLHCAKVLQDNAKTSVGYIFNFLLSRSTKGTKSSVDAEYKNVLESLLHDLLTVLGLPEWPSAEVKHLDDSKAELSSRQLAVDSLGLIAAKIKTISNTLSTQAAEARKADPTNETRPFYGEVNVGIKLSDLSYLQASYDSILEYLTANEVNDLAIKAAKNTWICQWGVIVCGAVAGNTKDTWGSEEWNLLVSETNKYWKSLVSQAPPSRTKTTVTRKDVLSSSAYLTSRLQLFLSFDLLLSRILLTLECSLVVLRTKSLKALSLVVTGDYQVLAQQNVRNTISLRLQDTSPAVRDAAIDLVGKYMLQDMKILRAYYEIVSDRISDTGLNVRKRVIRMLREIYSKAESTSVHHDISKKLLLRVNDDETTVRELAIKSVHDIWFNQFIQATLAPQVLHEEFTEEDSTLVTVTTSQKREVLMRARNLVDMVGQLSTTQGEAFGSVIQHLLRKEQSHNLFDILAPDQEFTRGCSVIVGCLVDLIDVLQEENAPKSVVISAVQTLFTFIKAEPRLTAPKHLSALEAYLHNCTTNDDWKVTMFVLRIYEAAIPVVQGVPESFSQTVERLVSTLLSSCPVILLPEAVHVLCLVVRLLTRQSARLCKLVQSCVQLLNVDLVNFQKGKPIQEKKTARLMMLCGLLVKHFPFEQQIKESPTVAHLVELQTKMDPTVQDVVFKTLSAFCGDKFPLPLRQTATQCLGYVFMSFPTLMDSTRSKGIMNAIFAGQDNQLKAELIHVYNNFLVKIQTTPSMDQGTGYSLVAKAEDHMDAGIGNAIMQQYLERVLQCALEADPKLQMCTVDVISQVAAQALAHPGLCMPVIVALETSPDAVLRERALRIHRDLHQKHASLIYAKSMECVRTMYMYQMSLLKHGQEVQGFSVTENGNAVALLGPMYGLVSDKRQSRNAFLSSMVKVLDVDLAVPTIEIDGDYCRFIAENLAHLEFRTMEEIFLVIFYLNRIISGAGMTLMENMLGSSQEQLTALKKTKKKKTTKTTGSRKSNRKNHVKSYAESDDDVNPGDEAMEDDEHKDEKEQDHDKEHDLPAHVVAKASVALEAAMVLKGHLKRVYDISETKCQQFQPTTSASHKEKPSAKFTEVMARIPWMWELKDVAKLCDSPGHASEALVKKQLFRFKQMIETEMIHKAKDEEATHGKGSHLYYSTPSHAKDSTYTTHSKHSTRQAMHVDDEDDDEDEDDEDDE</sequence>
<dbReference type="InterPro" id="IPR033031">
    <property type="entry name" value="Scc2/Nipped-B"/>
</dbReference>
<reference evidence="10" key="1">
    <citation type="journal article" date="2020" name="Fungal Divers.">
        <title>Resolving the Mortierellaceae phylogeny through synthesis of multi-gene phylogenetics and phylogenomics.</title>
        <authorList>
            <person name="Vandepol N."/>
            <person name="Liber J."/>
            <person name="Desiro A."/>
            <person name="Na H."/>
            <person name="Kennedy M."/>
            <person name="Barry K."/>
            <person name="Grigoriev I.V."/>
            <person name="Miller A.N."/>
            <person name="O'Donnell K."/>
            <person name="Stajich J.E."/>
            <person name="Bonito G."/>
        </authorList>
    </citation>
    <scope>NUCLEOTIDE SEQUENCE</scope>
    <source>
        <strain evidence="10">NVP1</strain>
    </source>
</reference>
<dbReference type="EMBL" id="JAAAUY010000805">
    <property type="protein sequence ID" value="KAF9326259.1"/>
    <property type="molecule type" value="Genomic_DNA"/>
</dbReference>
<dbReference type="PANTHER" id="PTHR21704:SF18">
    <property type="entry name" value="NIPPED-B-LIKE PROTEIN"/>
    <property type="match status" value="1"/>
</dbReference>
<dbReference type="GO" id="GO:0005525">
    <property type="term" value="F:GTP binding"/>
    <property type="evidence" value="ECO:0007669"/>
    <property type="project" value="InterPro"/>
</dbReference>
<dbReference type="Pfam" id="PF12765">
    <property type="entry name" value="Cohesin_HEAT"/>
    <property type="match status" value="1"/>
</dbReference>
<comment type="similarity">
    <text evidence="2 6">Belongs to the SCC2/Nipped-B family.</text>
</comment>
<feature type="region of interest" description="Disordered" evidence="7">
    <location>
        <begin position="737"/>
        <end position="829"/>
    </location>
</feature>
<evidence type="ECO:0000256" key="6">
    <source>
        <dbReference type="RuleBase" id="RU364107"/>
    </source>
</evidence>
<dbReference type="GO" id="GO:1990414">
    <property type="term" value="P:replication-born double-strand break repair via sister chromatid exchange"/>
    <property type="evidence" value="ECO:0007669"/>
    <property type="project" value="TreeGrafter"/>
</dbReference>
<dbReference type="GO" id="GO:0003682">
    <property type="term" value="F:chromatin binding"/>
    <property type="evidence" value="ECO:0007669"/>
    <property type="project" value="TreeGrafter"/>
</dbReference>
<feature type="compositionally biased region" description="Low complexity" evidence="7">
    <location>
        <begin position="737"/>
        <end position="746"/>
    </location>
</feature>
<dbReference type="InterPro" id="IPR027417">
    <property type="entry name" value="P-loop_NTPase"/>
</dbReference>
<dbReference type="GO" id="GO:0071169">
    <property type="term" value="P:establishment of protein localization to chromatin"/>
    <property type="evidence" value="ECO:0007669"/>
    <property type="project" value="TreeGrafter"/>
</dbReference>
<gene>
    <name evidence="10" type="primary">SCC2</name>
    <name evidence="10" type="ORF">BG006_010299</name>
</gene>
<feature type="domain" description="Sister chromatid cohesion C-terminal" evidence="9">
    <location>
        <begin position="1924"/>
        <end position="2110"/>
    </location>
</feature>
<keyword evidence="4 6" id="KW-0539">Nucleus</keyword>
<dbReference type="Pfam" id="PF24681">
    <property type="entry name" value="Kelch_KLHDC2_KLHL20_DRC7"/>
    <property type="match status" value="1"/>
</dbReference>
<keyword evidence="8" id="KW-0472">Membrane</keyword>
<evidence type="ECO:0000313" key="11">
    <source>
        <dbReference type="Proteomes" id="UP000696485"/>
    </source>
</evidence>
<evidence type="ECO:0000259" key="9">
    <source>
        <dbReference type="Pfam" id="PF12830"/>
    </source>
</evidence>
<dbReference type="CDD" id="cd23958">
    <property type="entry name" value="SCC2"/>
    <property type="match status" value="1"/>
</dbReference>
<feature type="region of interest" description="Disordered" evidence="7">
    <location>
        <begin position="2134"/>
        <end position="2190"/>
    </location>
</feature>
<name>A0A9P5SD98_9FUNG</name>
<evidence type="ECO:0000256" key="2">
    <source>
        <dbReference type="ARBA" id="ARBA00009252"/>
    </source>
</evidence>
<comment type="caution">
    <text evidence="10">The sequence shown here is derived from an EMBL/GenBank/DDBJ whole genome shotgun (WGS) entry which is preliminary data.</text>
</comment>
<dbReference type="GO" id="GO:0003924">
    <property type="term" value="F:GTPase activity"/>
    <property type="evidence" value="ECO:0007669"/>
    <property type="project" value="InterPro"/>
</dbReference>
<evidence type="ECO:0000256" key="7">
    <source>
        <dbReference type="SAM" id="MobiDB-lite"/>
    </source>
</evidence>
<feature type="region of interest" description="Disordered" evidence="7">
    <location>
        <begin position="325"/>
        <end position="375"/>
    </location>
</feature>
<dbReference type="GO" id="GO:0034087">
    <property type="term" value="P:establishment of mitotic sister chromatid cohesion"/>
    <property type="evidence" value="ECO:0007669"/>
    <property type="project" value="TreeGrafter"/>
</dbReference>
<dbReference type="GO" id="GO:0140588">
    <property type="term" value="P:chromatin looping"/>
    <property type="evidence" value="ECO:0007669"/>
    <property type="project" value="InterPro"/>
</dbReference>
<evidence type="ECO:0000256" key="5">
    <source>
        <dbReference type="ARBA" id="ARBA00023306"/>
    </source>
</evidence>
<dbReference type="InterPro" id="IPR016024">
    <property type="entry name" value="ARM-type_fold"/>
</dbReference>
<dbReference type="GO" id="GO:0010468">
    <property type="term" value="P:regulation of gene expression"/>
    <property type="evidence" value="ECO:0007669"/>
    <property type="project" value="InterPro"/>
</dbReference>
<dbReference type="SUPFAM" id="SSF48371">
    <property type="entry name" value="ARM repeat"/>
    <property type="match status" value="1"/>
</dbReference>
<feature type="region of interest" description="Disordered" evidence="7">
    <location>
        <begin position="2295"/>
        <end position="2349"/>
    </location>
</feature>
<proteinExistence type="inferred from homology"/>
<dbReference type="Gene3D" id="3.40.50.300">
    <property type="entry name" value="P-loop containing nucleotide triphosphate hydrolases"/>
    <property type="match status" value="1"/>
</dbReference>
<dbReference type="InterPro" id="IPR011989">
    <property type="entry name" value="ARM-like"/>
</dbReference>
<evidence type="ECO:0000256" key="8">
    <source>
        <dbReference type="SAM" id="Phobius"/>
    </source>
</evidence>
<dbReference type="InterPro" id="IPR026003">
    <property type="entry name" value="Cohesin_HEAT"/>
</dbReference>
<dbReference type="Pfam" id="PF12830">
    <property type="entry name" value="Nipped-B_C"/>
    <property type="match status" value="1"/>
</dbReference>
<feature type="compositionally biased region" description="Acidic residues" evidence="7">
    <location>
        <begin position="2335"/>
        <end position="2349"/>
    </location>
</feature>
<dbReference type="SUPFAM" id="SSF52540">
    <property type="entry name" value="P-loop containing nucleoside triphosphate hydrolases"/>
    <property type="match status" value="1"/>
</dbReference>
<dbReference type="SMART" id="SM00175">
    <property type="entry name" value="RAB"/>
    <property type="match status" value="1"/>
</dbReference>
<dbReference type="Gene3D" id="1.25.10.10">
    <property type="entry name" value="Leucine-rich Repeat Variant"/>
    <property type="match status" value="1"/>
</dbReference>
<comment type="subcellular location">
    <subcellularLocation>
        <location evidence="1 6">Nucleus</location>
    </subcellularLocation>
</comment>
<keyword evidence="3 6" id="KW-0677">Repeat</keyword>
<keyword evidence="8" id="KW-1133">Transmembrane helix</keyword>
<feature type="compositionally biased region" description="Acidic residues" evidence="7">
    <location>
        <begin position="2161"/>
        <end position="2178"/>
    </location>
</feature>
<evidence type="ECO:0000256" key="3">
    <source>
        <dbReference type="ARBA" id="ARBA00022737"/>
    </source>
</evidence>
<dbReference type="GO" id="GO:0090694">
    <property type="term" value="C:Scc2-Scc4 cohesin loading complex"/>
    <property type="evidence" value="ECO:0007669"/>
    <property type="project" value="TreeGrafter"/>
</dbReference>
<dbReference type="InterPro" id="IPR001806">
    <property type="entry name" value="Small_GTPase"/>
</dbReference>
<feature type="compositionally biased region" description="Basic and acidic residues" evidence="7">
    <location>
        <begin position="360"/>
        <end position="370"/>
    </location>
</feature>
<dbReference type="SUPFAM" id="SSF117281">
    <property type="entry name" value="Kelch motif"/>
    <property type="match status" value="1"/>
</dbReference>
<dbReference type="InterPro" id="IPR015915">
    <property type="entry name" value="Kelch-typ_b-propeller"/>
</dbReference>
<protein>
    <recommendedName>
        <fullName evidence="6">Sister chromatid cohesion protein</fullName>
    </recommendedName>
</protein>